<evidence type="ECO:0000256" key="1">
    <source>
        <dbReference type="SAM" id="MobiDB-lite"/>
    </source>
</evidence>
<protein>
    <submittedName>
        <fullName evidence="2">Uncharacterized protein</fullName>
    </submittedName>
</protein>
<accession>A0AAV7W8Q1</accession>
<dbReference type="EMBL" id="JANPWB010000002">
    <property type="protein sequence ID" value="KAJ1209743.1"/>
    <property type="molecule type" value="Genomic_DNA"/>
</dbReference>
<reference evidence="2" key="1">
    <citation type="journal article" date="2022" name="bioRxiv">
        <title>Sequencing and chromosome-scale assembly of the giantPleurodeles waltlgenome.</title>
        <authorList>
            <person name="Brown T."/>
            <person name="Elewa A."/>
            <person name="Iarovenko S."/>
            <person name="Subramanian E."/>
            <person name="Araus A.J."/>
            <person name="Petzold A."/>
            <person name="Susuki M."/>
            <person name="Suzuki K.-i.T."/>
            <person name="Hayashi T."/>
            <person name="Toyoda A."/>
            <person name="Oliveira C."/>
            <person name="Osipova E."/>
            <person name="Leigh N.D."/>
            <person name="Simon A."/>
            <person name="Yun M.H."/>
        </authorList>
    </citation>
    <scope>NUCLEOTIDE SEQUENCE</scope>
    <source>
        <strain evidence="2">20211129_DDA</strain>
        <tissue evidence="2">Liver</tissue>
    </source>
</reference>
<feature type="compositionally biased region" description="Basic and acidic residues" evidence="1">
    <location>
        <begin position="32"/>
        <end position="42"/>
    </location>
</feature>
<evidence type="ECO:0000313" key="2">
    <source>
        <dbReference type="EMBL" id="KAJ1209743.1"/>
    </source>
</evidence>
<dbReference type="AlphaFoldDB" id="A0AAV7W8Q1"/>
<sequence length="174" mass="19663">MESPGESLGEPPPYGLYHVLPAAVYQDPVQVEPKEERLEAQRAEATPAPVPSNSRADLEQSRRDRLISELQHMVRQAERSSCLVPLWGQWTTGHVILSLGDTSADTLREAAEEWIEEEEQWEGDVETPQYEEPPDGSQVVTGQKMMRTGTMDLIRVRTNKGSTEDYYIFARALH</sequence>
<comment type="caution">
    <text evidence="2">The sequence shown here is derived from an EMBL/GenBank/DDBJ whole genome shotgun (WGS) entry which is preliminary data.</text>
</comment>
<gene>
    <name evidence="2" type="ORF">NDU88_005116</name>
</gene>
<evidence type="ECO:0000313" key="3">
    <source>
        <dbReference type="Proteomes" id="UP001066276"/>
    </source>
</evidence>
<keyword evidence="3" id="KW-1185">Reference proteome</keyword>
<dbReference type="Proteomes" id="UP001066276">
    <property type="component" value="Chromosome 1_2"/>
</dbReference>
<feature type="region of interest" description="Disordered" evidence="1">
    <location>
        <begin position="117"/>
        <end position="139"/>
    </location>
</feature>
<feature type="region of interest" description="Disordered" evidence="1">
    <location>
        <begin position="30"/>
        <end position="60"/>
    </location>
</feature>
<organism evidence="2 3">
    <name type="scientific">Pleurodeles waltl</name>
    <name type="common">Iberian ribbed newt</name>
    <dbReference type="NCBI Taxonomy" id="8319"/>
    <lineage>
        <taxon>Eukaryota</taxon>
        <taxon>Metazoa</taxon>
        <taxon>Chordata</taxon>
        <taxon>Craniata</taxon>
        <taxon>Vertebrata</taxon>
        <taxon>Euteleostomi</taxon>
        <taxon>Amphibia</taxon>
        <taxon>Batrachia</taxon>
        <taxon>Caudata</taxon>
        <taxon>Salamandroidea</taxon>
        <taxon>Salamandridae</taxon>
        <taxon>Pleurodelinae</taxon>
        <taxon>Pleurodeles</taxon>
    </lineage>
</organism>
<proteinExistence type="predicted"/>
<name>A0AAV7W8Q1_PLEWA</name>